<evidence type="ECO:0000313" key="1">
    <source>
        <dbReference type="EMBL" id="GAH04414.1"/>
    </source>
</evidence>
<name>X1DHB1_9ZZZZ</name>
<gene>
    <name evidence="1" type="ORF">S01H4_42204</name>
</gene>
<dbReference type="AlphaFoldDB" id="X1DHB1"/>
<feature type="non-terminal residue" evidence="1">
    <location>
        <position position="1"/>
    </location>
</feature>
<dbReference type="Gene3D" id="2.130.10.10">
    <property type="entry name" value="YVTN repeat-like/Quinoprotein amine dehydrogenase"/>
    <property type="match status" value="1"/>
</dbReference>
<dbReference type="InterPro" id="IPR015943">
    <property type="entry name" value="WD40/YVTN_repeat-like_dom_sf"/>
</dbReference>
<dbReference type="InterPro" id="IPR011047">
    <property type="entry name" value="Quinoprotein_ADH-like_sf"/>
</dbReference>
<organism evidence="1">
    <name type="scientific">marine sediment metagenome</name>
    <dbReference type="NCBI Taxonomy" id="412755"/>
    <lineage>
        <taxon>unclassified sequences</taxon>
        <taxon>metagenomes</taxon>
        <taxon>ecological metagenomes</taxon>
    </lineage>
</organism>
<evidence type="ECO:0008006" key="2">
    <source>
        <dbReference type="Google" id="ProtNLM"/>
    </source>
</evidence>
<sequence length="199" mass="22574">WGRNIGREREYSDRIYPAERGIEWNVTIPTDLPGKVNAVFYEDRIIGTNAPGDIGIKTIPIEMWAISTKPGEEGTLLWENSWTPPSDYAIGYTVRQGGQSSVEDGVFVLYAKEIRAFFGFDRDNGDYLWGPTESMQYMNQYSLRTNIHFGKLYATGYAGTVDAYDLDTGKRLWTYEAIDPNNEILWGNKWSTISLSLAS</sequence>
<dbReference type="SUPFAM" id="SSF50998">
    <property type="entry name" value="Quinoprotein alcohol dehydrogenase-like"/>
    <property type="match status" value="1"/>
</dbReference>
<proteinExistence type="predicted"/>
<protein>
    <recommendedName>
        <fullName evidence="2">PQQ-binding-like beta-propeller repeat protein</fullName>
    </recommendedName>
</protein>
<comment type="caution">
    <text evidence="1">The sequence shown here is derived from an EMBL/GenBank/DDBJ whole genome shotgun (WGS) entry which is preliminary data.</text>
</comment>
<accession>X1DHB1</accession>
<reference evidence="1" key="1">
    <citation type="journal article" date="2014" name="Front. Microbiol.">
        <title>High frequency of phylogenetically diverse reductive dehalogenase-homologous genes in deep subseafloor sedimentary metagenomes.</title>
        <authorList>
            <person name="Kawai M."/>
            <person name="Futagami T."/>
            <person name="Toyoda A."/>
            <person name="Takaki Y."/>
            <person name="Nishi S."/>
            <person name="Hori S."/>
            <person name="Arai W."/>
            <person name="Tsubouchi T."/>
            <person name="Morono Y."/>
            <person name="Uchiyama I."/>
            <person name="Ito T."/>
            <person name="Fujiyama A."/>
            <person name="Inagaki F."/>
            <person name="Takami H."/>
        </authorList>
    </citation>
    <scope>NUCLEOTIDE SEQUENCE</scope>
    <source>
        <strain evidence="1">Expedition CK06-06</strain>
    </source>
</reference>
<dbReference type="EMBL" id="BART01023157">
    <property type="protein sequence ID" value="GAH04414.1"/>
    <property type="molecule type" value="Genomic_DNA"/>
</dbReference>